<dbReference type="InterPro" id="IPR012886">
    <property type="entry name" value="Formiminotransferase_N"/>
</dbReference>
<accession>A0A6P8ILT8</accession>
<protein>
    <recommendedName>
        <fullName evidence="1">glutamate formimidoyltransferase</fullName>
        <ecNumber evidence="1">2.1.2.5</ecNumber>
    </recommendedName>
</protein>
<dbReference type="SMART" id="SM01222">
    <property type="entry name" value="FTCD_N"/>
    <property type="match status" value="1"/>
</dbReference>
<feature type="domain" description="Formiminotransferase N-terminal subdomain" evidence="4">
    <location>
        <begin position="9"/>
        <end position="208"/>
    </location>
</feature>
<dbReference type="KEGG" id="aten:116302436"/>
<evidence type="ECO:0000313" key="5">
    <source>
        <dbReference type="Proteomes" id="UP000515163"/>
    </source>
</evidence>
<dbReference type="Gene3D" id="3.30.990.10">
    <property type="entry name" value="Formiminotransferase, N-terminal subdomain"/>
    <property type="match status" value="1"/>
</dbReference>
<proteinExistence type="predicted"/>
<dbReference type="Proteomes" id="UP000515163">
    <property type="component" value="Unplaced"/>
</dbReference>
<evidence type="ECO:0000256" key="2">
    <source>
        <dbReference type="ARBA" id="ARBA00022679"/>
    </source>
</evidence>
<dbReference type="InParanoid" id="A0A6P8ILT8"/>
<dbReference type="Gene3D" id="3.30.70.670">
    <property type="entry name" value="Formiminotransferase, C-terminal subdomain"/>
    <property type="match status" value="1"/>
</dbReference>
<dbReference type="EC" id="2.1.2.5" evidence="1"/>
<dbReference type="InterPro" id="IPR051623">
    <property type="entry name" value="FTCD"/>
</dbReference>
<dbReference type="InterPro" id="IPR037070">
    <property type="entry name" value="Formiminotransferase_C_sf"/>
</dbReference>
<keyword evidence="2" id="KW-0808">Transferase</keyword>
<dbReference type="RefSeq" id="XP_031567585.1">
    <property type="nucleotide sequence ID" value="XM_031711725.1"/>
</dbReference>
<evidence type="ECO:0000256" key="1">
    <source>
        <dbReference type="ARBA" id="ARBA00012252"/>
    </source>
</evidence>
<dbReference type="GeneID" id="116302436"/>
<evidence type="ECO:0000259" key="4">
    <source>
        <dbReference type="SMART" id="SM01222"/>
    </source>
</evidence>
<dbReference type="GO" id="GO:0005542">
    <property type="term" value="F:folic acid binding"/>
    <property type="evidence" value="ECO:0007669"/>
    <property type="project" value="InterPro"/>
</dbReference>
<dbReference type="AlphaFoldDB" id="A0A6P8ILT8"/>
<organism evidence="5 6">
    <name type="scientific">Actinia tenebrosa</name>
    <name type="common">Australian red waratah sea anemone</name>
    <dbReference type="NCBI Taxonomy" id="6105"/>
    <lineage>
        <taxon>Eukaryota</taxon>
        <taxon>Metazoa</taxon>
        <taxon>Cnidaria</taxon>
        <taxon>Anthozoa</taxon>
        <taxon>Hexacorallia</taxon>
        <taxon>Actiniaria</taxon>
        <taxon>Actiniidae</taxon>
        <taxon>Actinia</taxon>
    </lineage>
</organism>
<dbReference type="GO" id="GO:0030409">
    <property type="term" value="F:glutamate formimidoyltransferase activity"/>
    <property type="evidence" value="ECO:0007669"/>
    <property type="project" value="UniProtKB-EC"/>
</dbReference>
<dbReference type="InterPro" id="IPR022384">
    <property type="entry name" value="FormiminoTrfase_cat_dom_sf"/>
</dbReference>
<dbReference type="OrthoDB" id="48036at2759"/>
<evidence type="ECO:0000313" key="6">
    <source>
        <dbReference type="RefSeq" id="XP_031567585.1"/>
    </source>
</evidence>
<dbReference type="SMART" id="SM01221">
    <property type="entry name" value="FTCD"/>
    <property type="match status" value="1"/>
</dbReference>
<gene>
    <name evidence="6" type="primary">LOC116302436</name>
</gene>
<sequence>MRKTSQSLRLIACLLNISEAHNERIVESVALSATNLHIPKQDQFQGLGGKNSNGGVKCPATVLNIFSDLDYNRSVITIAAPIENIEESVYRACETAYDQIDLGNHCGGHPRLGSVDLVPIHPINSEVDLKECGQVAQRIGHRIVENIKGTSVFFFGHADVPQNRGLVNRRKGVNWYKGKGGMSFHNIGWDLGQRPSPRYGCTGVGAIPYITNCNVTINTKDLALGQEIAKSLRASTPGGLQGVQAMAFEHNEMVEIACNVEAFEDPSSDGQIQYTKAEEIENKIKGLANTRGVDTFGSKLVGFTPNEAYFRAEKALLEGNATVWKSLEQGLLM</sequence>
<keyword evidence="5" id="KW-1185">Reference proteome</keyword>
<dbReference type="PANTHER" id="PTHR12234">
    <property type="entry name" value="FORMIMINOTRANSFERASE-CYCLODEAMINASE"/>
    <property type="match status" value="1"/>
</dbReference>
<reference evidence="6" key="1">
    <citation type="submission" date="2025-08" db="UniProtKB">
        <authorList>
            <consortium name="RefSeq"/>
        </authorList>
    </citation>
    <scope>IDENTIFICATION</scope>
    <source>
        <tissue evidence="6">Tentacle</tissue>
    </source>
</reference>
<name>A0A6P8ILT8_ACTTE</name>
<dbReference type="InterPro" id="IPR013802">
    <property type="entry name" value="Formiminotransferase_C"/>
</dbReference>
<dbReference type="InterPro" id="IPR037064">
    <property type="entry name" value="Formiminotransferase_N_sf"/>
</dbReference>
<dbReference type="SUPFAM" id="SSF55116">
    <property type="entry name" value="Formiminotransferase domain of formiminotransferase-cyclodeaminase"/>
    <property type="match status" value="2"/>
</dbReference>
<evidence type="ECO:0000259" key="3">
    <source>
        <dbReference type="SMART" id="SM01221"/>
    </source>
</evidence>
<feature type="domain" description="Formiminotransferase C-terminal subdomain" evidence="3">
    <location>
        <begin position="214"/>
        <end position="330"/>
    </location>
</feature>
<dbReference type="PANTHER" id="PTHR12234:SF1">
    <property type="entry name" value="FORMIMINOTRANSFERASE N-TERMINAL SUBDOMAIN-CONTAINING PROTEIN"/>
    <property type="match status" value="1"/>
</dbReference>
<dbReference type="Pfam" id="PF07837">
    <property type="entry name" value="FTCD_N"/>
    <property type="match status" value="1"/>
</dbReference>